<comment type="similarity">
    <text evidence="1">Belongs to the SCO1/2 family.</text>
</comment>
<dbReference type="KEGG" id="dvn:HQ394_08205"/>
<dbReference type="Pfam" id="PF02630">
    <property type="entry name" value="SCO1-SenC"/>
    <property type="match status" value="1"/>
</dbReference>
<organism evidence="6 7">
    <name type="scientific">Defluviicoccus vanus</name>
    <dbReference type="NCBI Taxonomy" id="111831"/>
    <lineage>
        <taxon>Bacteria</taxon>
        <taxon>Pseudomonadati</taxon>
        <taxon>Pseudomonadota</taxon>
        <taxon>Alphaproteobacteria</taxon>
        <taxon>Rhodospirillales</taxon>
        <taxon>Rhodospirillaceae</taxon>
        <taxon>Defluviicoccus</taxon>
    </lineage>
</organism>
<sequence length="213" mass="23260">MTQPNRASTAKRPFRGAFVVLALIVVLLGAGFLVAHRYFGQPLAGSLQENAGADIGGPFTLVDQDGRTVTDADFRGKYMLIYFGYTYCPDICPTSLSRNADALKLLGAKADKVQPILISVDPERDTPATLKPYVAAFGPQLVGLTGTNEQIAAVAKEYRVYYGKSPSVKGDEYYLVDHSSFSYLIAPDGHFLRFINHTMKPEEMAAMLDQAIK</sequence>
<dbReference type="SUPFAM" id="SSF52833">
    <property type="entry name" value="Thioredoxin-like"/>
    <property type="match status" value="1"/>
</dbReference>
<dbReference type="PROSITE" id="PS51352">
    <property type="entry name" value="THIOREDOXIN_2"/>
    <property type="match status" value="1"/>
</dbReference>
<feature type="binding site" evidence="3">
    <location>
        <position position="178"/>
    </location>
    <ligand>
        <name>Cu cation</name>
        <dbReference type="ChEBI" id="CHEBI:23378"/>
    </ligand>
</feature>
<dbReference type="InterPro" id="IPR036249">
    <property type="entry name" value="Thioredoxin-like_sf"/>
</dbReference>
<evidence type="ECO:0000313" key="6">
    <source>
        <dbReference type="EMBL" id="QNT69305.1"/>
    </source>
</evidence>
<keyword evidence="2 3" id="KW-0186">Copper</keyword>
<dbReference type="PANTHER" id="PTHR12151">
    <property type="entry name" value="ELECTRON TRANSPORT PROTIN SCO1/SENC FAMILY MEMBER"/>
    <property type="match status" value="1"/>
</dbReference>
<gene>
    <name evidence="6" type="ORF">HQ394_08205</name>
</gene>
<dbReference type="Proteomes" id="UP000516369">
    <property type="component" value="Chromosome"/>
</dbReference>
<keyword evidence="7" id="KW-1185">Reference proteome</keyword>
<feature type="binding site" evidence="3">
    <location>
        <position position="92"/>
    </location>
    <ligand>
        <name>Cu cation</name>
        <dbReference type="ChEBI" id="CHEBI:23378"/>
    </ligand>
</feature>
<evidence type="ECO:0000313" key="7">
    <source>
        <dbReference type="Proteomes" id="UP000516369"/>
    </source>
</evidence>
<dbReference type="FunFam" id="3.40.30.10:FF:000013">
    <property type="entry name" value="Blast:Protein SCO1 homolog, mitochondrial"/>
    <property type="match status" value="1"/>
</dbReference>
<keyword evidence="3" id="KW-0479">Metal-binding</keyword>
<dbReference type="CDD" id="cd02968">
    <property type="entry name" value="SCO"/>
    <property type="match status" value="1"/>
</dbReference>
<accession>A0A7H1N0R9</accession>
<evidence type="ECO:0000256" key="1">
    <source>
        <dbReference type="ARBA" id="ARBA00010996"/>
    </source>
</evidence>
<feature type="binding site" evidence="3">
    <location>
        <position position="88"/>
    </location>
    <ligand>
        <name>Cu cation</name>
        <dbReference type="ChEBI" id="CHEBI:23378"/>
    </ligand>
</feature>
<dbReference type="EMBL" id="CP053923">
    <property type="protein sequence ID" value="QNT69305.1"/>
    <property type="molecule type" value="Genomic_DNA"/>
</dbReference>
<keyword evidence="4" id="KW-1015">Disulfide bond</keyword>
<dbReference type="Gene3D" id="3.40.30.10">
    <property type="entry name" value="Glutaredoxin"/>
    <property type="match status" value="1"/>
</dbReference>
<dbReference type="PANTHER" id="PTHR12151:SF25">
    <property type="entry name" value="LINALOOL DEHYDRATASE_ISOMERASE DOMAIN-CONTAINING PROTEIN"/>
    <property type="match status" value="1"/>
</dbReference>
<dbReference type="GO" id="GO:0046872">
    <property type="term" value="F:metal ion binding"/>
    <property type="evidence" value="ECO:0007669"/>
    <property type="project" value="UniProtKB-KW"/>
</dbReference>
<feature type="domain" description="Thioredoxin" evidence="5">
    <location>
        <begin position="50"/>
        <end position="213"/>
    </location>
</feature>
<dbReference type="InterPro" id="IPR003782">
    <property type="entry name" value="SCO1/SenC"/>
</dbReference>
<feature type="disulfide bond" description="Redox-active" evidence="4">
    <location>
        <begin position="88"/>
        <end position="92"/>
    </location>
</feature>
<name>A0A7H1N0R9_9PROT</name>
<dbReference type="RefSeq" id="WP_190262810.1">
    <property type="nucleotide sequence ID" value="NZ_CP053923.1"/>
</dbReference>
<dbReference type="InterPro" id="IPR013766">
    <property type="entry name" value="Thioredoxin_domain"/>
</dbReference>
<evidence type="ECO:0000256" key="2">
    <source>
        <dbReference type="ARBA" id="ARBA00023008"/>
    </source>
</evidence>
<protein>
    <submittedName>
        <fullName evidence="6">SCO family protein</fullName>
    </submittedName>
</protein>
<dbReference type="AlphaFoldDB" id="A0A7H1N0R9"/>
<evidence type="ECO:0000256" key="4">
    <source>
        <dbReference type="PIRSR" id="PIRSR603782-2"/>
    </source>
</evidence>
<evidence type="ECO:0000256" key="3">
    <source>
        <dbReference type="PIRSR" id="PIRSR603782-1"/>
    </source>
</evidence>
<evidence type="ECO:0000259" key="5">
    <source>
        <dbReference type="PROSITE" id="PS51352"/>
    </source>
</evidence>
<proteinExistence type="inferred from homology"/>
<reference evidence="6 7" key="1">
    <citation type="submission" date="2020-05" db="EMBL/GenBank/DDBJ databases">
        <title>Complete closed genome sequence of Defluviicoccus vanus.</title>
        <authorList>
            <person name="Bessarab I."/>
            <person name="Arumugam K."/>
            <person name="Maszenan A.M."/>
            <person name="Seviour R.J."/>
            <person name="Williams R.B."/>
        </authorList>
    </citation>
    <scope>NUCLEOTIDE SEQUENCE [LARGE SCALE GENOMIC DNA]</scope>
    <source>
        <strain evidence="6 7">Ben 114</strain>
    </source>
</reference>